<dbReference type="OrthoDB" id="6046730at2759"/>
<sequence length="364" mass="41949">MRKLSTLKLLFASILLIFTGVYLLYYLGVHNTYIKTSRNNGYDGYDINLLEKPFLGIQTREESVFSSPFRVTLFTTFSQSQSGRFEIQRNTIRNWNQMKRSLGFNLVVFLNTSSNYSSDLLSDWGVIAYTPVMLRFGRPVLKEMYKAVMTKYDSHIYGYVNGDILFHGSKLKNTLRYIHDYCTRNHTDKYLIFGGRTELTFQNKKSTKILATGDDNEIEELYRQGKLGQLTALDYFFSSKTSFPWALFPPFVISVYSFDSWLMLYSNKAGVQSFDITNTTIAIHQRGPGKQKTKGYKAAEHFNNMLFYKSFRATGKMFSLACTKWKTISSTNGSISVERISNITFYTDFCIPKGPIIIPNDVIY</sequence>
<comment type="caution">
    <text evidence="1">The sequence shown here is derived from an EMBL/GenBank/DDBJ whole genome shotgun (WGS) entry which is preliminary data.</text>
</comment>
<dbReference type="EMBL" id="CAIIXF020000003">
    <property type="protein sequence ID" value="CAH1779907.1"/>
    <property type="molecule type" value="Genomic_DNA"/>
</dbReference>
<evidence type="ECO:0000313" key="2">
    <source>
        <dbReference type="Proteomes" id="UP000749559"/>
    </source>
</evidence>
<evidence type="ECO:0000313" key="1">
    <source>
        <dbReference type="EMBL" id="CAH1779907.1"/>
    </source>
</evidence>
<organism evidence="1 2">
    <name type="scientific">Owenia fusiformis</name>
    <name type="common">Polychaete worm</name>
    <dbReference type="NCBI Taxonomy" id="6347"/>
    <lineage>
        <taxon>Eukaryota</taxon>
        <taxon>Metazoa</taxon>
        <taxon>Spiralia</taxon>
        <taxon>Lophotrochozoa</taxon>
        <taxon>Annelida</taxon>
        <taxon>Polychaeta</taxon>
        <taxon>Sedentaria</taxon>
        <taxon>Canalipalpata</taxon>
        <taxon>Sabellida</taxon>
        <taxon>Oweniida</taxon>
        <taxon>Oweniidae</taxon>
        <taxon>Owenia</taxon>
    </lineage>
</organism>
<proteinExistence type="predicted"/>
<gene>
    <name evidence="1" type="ORF">OFUS_LOCUS6666</name>
</gene>
<name>A0A8J1UPC1_OWEFU</name>
<protein>
    <submittedName>
        <fullName evidence="1">Uncharacterized protein</fullName>
    </submittedName>
</protein>
<keyword evidence="2" id="KW-1185">Reference proteome</keyword>
<reference evidence="1" key="1">
    <citation type="submission" date="2022-03" db="EMBL/GenBank/DDBJ databases">
        <authorList>
            <person name="Martin C."/>
        </authorList>
    </citation>
    <scope>NUCLEOTIDE SEQUENCE</scope>
</reference>
<dbReference type="AlphaFoldDB" id="A0A8J1UPC1"/>
<dbReference type="Proteomes" id="UP000749559">
    <property type="component" value="Unassembled WGS sequence"/>
</dbReference>
<accession>A0A8J1UPC1</accession>